<evidence type="ECO:0000313" key="2">
    <source>
        <dbReference type="Proteomes" id="UP000291144"/>
    </source>
</evidence>
<dbReference type="Proteomes" id="UP000291144">
    <property type="component" value="Unassembled WGS sequence"/>
</dbReference>
<comment type="caution">
    <text evidence="1">The sequence shown here is derived from an EMBL/GenBank/DDBJ whole genome shotgun (WGS) entry which is preliminary data.</text>
</comment>
<gene>
    <name evidence="1" type="ORF">E0H73_10385</name>
</gene>
<name>A0A4R0KX70_9ACTN</name>
<dbReference type="OrthoDB" id="5538531at2"/>
<keyword evidence="2" id="KW-1185">Reference proteome</keyword>
<organism evidence="1 2">
    <name type="scientific">Kribbella pittospori</name>
    <dbReference type="NCBI Taxonomy" id="722689"/>
    <lineage>
        <taxon>Bacteria</taxon>
        <taxon>Bacillati</taxon>
        <taxon>Actinomycetota</taxon>
        <taxon>Actinomycetes</taxon>
        <taxon>Propionibacteriales</taxon>
        <taxon>Kribbellaceae</taxon>
        <taxon>Kribbella</taxon>
    </lineage>
</organism>
<dbReference type="RefSeq" id="WP_131353260.1">
    <property type="nucleotide sequence ID" value="NZ_SJKB01000002.1"/>
</dbReference>
<protein>
    <submittedName>
        <fullName evidence="1">Uncharacterized protein</fullName>
    </submittedName>
</protein>
<dbReference type="EMBL" id="SJKB01000002">
    <property type="protein sequence ID" value="TCC64757.1"/>
    <property type="molecule type" value="Genomic_DNA"/>
</dbReference>
<accession>A0A4R0KX70</accession>
<proteinExistence type="predicted"/>
<dbReference type="AlphaFoldDB" id="A0A4R0KX70"/>
<reference evidence="1 2" key="1">
    <citation type="submission" date="2019-02" db="EMBL/GenBank/DDBJ databases">
        <title>Kribbella capetownensis sp. nov. and Kribbella speibonae sp. nov., isolated from soil.</title>
        <authorList>
            <person name="Curtis S.M."/>
            <person name="Norton I."/>
            <person name="Everest G.J."/>
            <person name="Meyers P.R."/>
        </authorList>
    </citation>
    <scope>NUCLEOTIDE SEQUENCE [LARGE SCALE GENOMIC DNA]</scope>
    <source>
        <strain evidence="1 2">NRRL B-24813</strain>
    </source>
</reference>
<sequence length="324" mass="35866">MERPIDFSRDRYMLCGGCGLRFLVDLDWIDRWEQGQEKCPGCRMTCEHEDAPRVTVDPADLALDDSVTRLFWYHTSTQPDWPTKDFDPAAGLTAETRRLMGGDRRVAAWAESQRAKALHVGTYEAAIHNMLRRIDDQADRGSQFYLYRVHLEPTTAVRDGWIVDPSDFAGDVMLHDVCPPGINAARYLNYHEDPGGITLALGRDAIASVQRVAVPAPDACDIGWVHAAGIALCDATEEVPPPADSFSRLRRFQPSPQALVGGKLAEDLAARLPINLQRQFTSATGFGDGADPAQWARRTSGLIAAIENPMHMLALLDGQECRQL</sequence>
<evidence type="ECO:0000313" key="1">
    <source>
        <dbReference type="EMBL" id="TCC64757.1"/>
    </source>
</evidence>